<comment type="function">
    <text evidence="7">Destroys radicals which are normally produced within the cells and which are toxic to biological systems.</text>
</comment>
<dbReference type="Gene3D" id="2.60.40.200">
    <property type="entry name" value="Superoxide dismutase, copper/zinc binding domain"/>
    <property type="match status" value="1"/>
</dbReference>
<comment type="cofactor">
    <cofactor evidence="7">
        <name>Cu cation</name>
        <dbReference type="ChEBI" id="CHEBI:23378"/>
    </cofactor>
    <text evidence="7">Binds 1 copper ion per subunit.</text>
</comment>
<evidence type="ECO:0000313" key="11">
    <source>
        <dbReference type="Proteomes" id="UP001203297"/>
    </source>
</evidence>
<comment type="caution">
    <text evidence="10">The sequence shown here is derived from an EMBL/GenBank/DDBJ whole genome shotgun (WGS) entry which is preliminary data.</text>
</comment>
<sequence length="189" mass="19451">MDSHRLIAFVTALFLAILIVLWSSSGSSKVSPFVYKAVAVFSGDSAVTGTVVFEQSSASAPVIITGDLKSLDPLSSRGFHIHQFGDATNGCMSAGSHFNPFNKKHGAPTAVERHVGDLGNIQSDKTGAAQFTLTDNLISLNGPLSIVGRAVVLHAVADDLGLGGNAESLKTGNAGARAACGVIGIAEFR</sequence>
<evidence type="ECO:0000256" key="1">
    <source>
        <dbReference type="ARBA" id="ARBA00010457"/>
    </source>
</evidence>
<dbReference type="InterPro" id="IPR001424">
    <property type="entry name" value="SOD_Cu_Zn_dom"/>
</dbReference>
<evidence type="ECO:0000256" key="4">
    <source>
        <dbReference type="ARBA" id="ARBA00022862"/>
    </source>
</evidence>
<proteinExistence type="inferred from homology"/>
<evidence type="ECO:0000256" key="8">
    <source>
        <dbReference type="SAM" id="SignalP"/>
    </source>
</evidence>
<keyword evidence="2 7" id="KW-0479">Metal-binding</keyword>
<dbReference type="PROSITE" id="PS00087">
    <property type="entry name" value="SOD_CU_ZN_1"/>
    <property type="match status" value="1"/>
</dbReference>
<keyword evidence="8" id="KW-0732">Signal</keyword>
<evidence type="ECO:0000256" key="5">
    <source>
        <dbReference type="ARBA" id="ARBA00023002"/>
    </source>
</evidence>
<dbReference type="InterPro" id="IPR036423">
    <property type="entry name" value="SOD-like_Cu/Zn_dom_sf"/>
</dbReference>
<evidence type="ECO:0000313" key="10">
    <source>
        <dbReference type="EMBL" id="KAI0304280.1"/>
    </source>
</evidence>
<dbReference type="InterPro" id="IPR018152">
    <property type="entry name" value="SOD_Cu/Zn_BS"/>
</dbReference>
<keyword evidence="3 7" id="KW-0862">Zinc</keyword>
<dbReference type="AlphaFoldDB" id="A0AAD4QMJ4"/>
<comment type="cofactor">
    <cofactor evidence="7">
        <name>Zn(2+)</name>
        <dbReference type="ChEBI" id="CHEBI:29105"/>
    </cofactor>
    <text evidence="7">Binds 1 zinc ion per subunit.</text>
</comment>
<dbReference type="GO" id="GO:0004784">
    <property type="term" value="F:superoxide dismutase activity"/>
    <property type="evidence" value="ECO:0007669"/>
    <property type="project" value="UniProtKB-EC"/>
</dbReference>
<feature type="chain" id="PRO_5042013554" description="Superoxide dismutase [Cu-Zn]" evidence="8">
    <location>
        <begin position="28"/>
        <end position="189"/>
    </location>
</feature>
<keyword evidence="5 7" id="KW-0560">Oxidoreductase</keyword>
<dbReference type="EMBL" id="WTXG01000007">
    <property type="protein sequence ID" value="KAI0304280.1"/>
    <property type="molecule type" value="Genomic_DNA"/>
</dbReference>
<evidence type="ECO:0000256" key="3">
    <source>
        <dbReference type="ARBA" id="ARBA00022833"/>
    </source>
</evidence>
<evidence type="ECO:0000256" key="7">
    <source>
        <dbReference type="RuleBase" id="RU000393"/>
    </source>
</evidence>
<dbReference type="Proteomes" id="UP001203297">
    <property type="component" value="Unassembled WGS sequence"/>
</dbReference>
<comment type="similarity">
    <text evidence="1 7">Belongs to the Cu-Zn superoxide dismutase family.</text>
</comment>
<dbReference type="PANTHER" id="PTHR10003">
    <property type="entry name" value="SUPEROXIDE DISMUTASE CU-ZN -RELATED"/>
    <property type="match status" value="1"/>
</dbReference>
<gene>
    <name evidence="10" type="ORF">B0F90DRAFT_1231473</name>
</gene>
<accession>A0AAD4QMJ4</accession>
<dbReference type="PRINTS" id="PR00068">
    <property type="entry name" value="CUZNDISMTASE"/>
</dbReference>
<dbReference type="GO" id="GO:0005507">
    <property type="term" value="F:copper ion binding"/>
    <property type="evidence" value="ECO:0007669"/>
    <property type="project" value="InterPro"/>
</dbReference>
<evidence type="ECO:0000259" key="9">
    <source>
        <dbReference type="Pfam" id="PF00080"/>
    </source>
</evidence>
<keyword evidence="4" id="KW-0049">Antioxidant</keyword>
<comment type="catalytic activity">
    <reaction evidence="7">
        <text>2 superoxide + 2 H(+) = H2O2 + O2</text>
        <dbReference type="Rhea" id="RHEA:20696"/>
        <dbReference type="ChEBI" id="CHEBI:15378"/>
        <dbReference type="ChEBI" id="CHEBI:15379"/>
        <dbReference type="ChEBI" id="CHEBI:16240"/>
        <dbReference type="ChEBI" id="CHEBI:18421"/>
        <dbReference type="EC" id="1.15.1.1"/>
    </reaction>
</comment>
<evidence type="ECO:0000256" key="2">
    <source>
        <dbReference type="ARBA" id="ARBA00022723"/>
    </source>
</evidence>
<dbReference type="FunFam" id="2.60.40.200:FF:000001">
    <property type="entry name" value="Superoxide dismutase [Cu-Zn]"/>
    <property type="match status" value="1"/>
</dbReference>
<dbReference type="PROSITE" id="PS00332">
    <property type="entry name" value="SOD_CU_ZN_2"/>
    <property type="match status" value="1"/>
</dbReference>
<dbReference type="EC" id="1.15.1.1" evidence="7"/>
<dbReference type="SUPFAM" id="SSF49329">
    <property type="entry name" value="Cu,Zn superoxide dismutase-like"/>
    <property type="match status" value="1"/>
</dbReference>
<keyword evidence="6 7" id="KW-0186">Copper</keyword>
<dbReference type="Pfam" id="PF00080">
    <property type="entry name" value="Sod_Cu"/>
    <property type="match status" value="1"/>
</dbReference>
<evidence type="ECO:0000256" key="6">
    <source>
        <dbReference type="ARBA" id="ARBA00023008"/>
    </source>
</evidence>
<keyword evidence="11" id="KW-1185">Reference proteome</keyword>
<name>A0AAD4QMJ4_9AGAM</name>
<feature type="domain" description="Superoxide dismutase copper/zinc binding" evidence="9">
    <location>
        <begin position="47"/>
        <end position="183"/>
    </location>
</feature>
<protein>
    <recommendedName>
        <fullName evidence="7">Superoxide dismutase [Cu-Zn]</fullName>
        <ecNumber evidence="7">1.15.1.1</ecNumber>
    </recommendedName>
</protein>
<feature type="signal peptide" evidence="8">
    <location>
        <begin position="1"/>
        <end position="27"/>
    </location>
</feature>
<reference evidence="10" key="1">
    <citation type="journal article" date="2022" name="New Phytol.">
        <title>Evolutionary transition to the ectomycorrhizal habit in the genomes of a hyperdiverse lineage of mushroom-forming fungi.</title>
        <authorList>
            <person name="Looney B."/>
            <person name="Miyauchi S."/>
            <person name="Morin E."/>
            <person name="Drula E."/>
            <person name="Courty P.E."/>
            <person name="Kohler A."/>
            <person name="Kuo A."/>
            <person name="LaButti K."/>
            <person name="Pangilinan J."/>
            <person name="Lipzen A."/>
            <person name="Riley R."/>
            <person name="Andreopoulos W."/>
            <person name="He G."/>
            <person name="Johnson J."/>
            <person name="Nolan M."/>
            <person name="Tritt A."/>
            <person name="Barry K.W."/>
            <person name="Grigoriev I.V."/>
            <person name="Nagy L.G."/>
            <person name="Hibbett D."/>
            <person name="Henrissat B."/>
            <person name="Matheny P.B."/>
            <person name="Labbe J."/>
            <person name="Martin F.M."/>
        </authorList>
    </citation>
    <scope>NUCLEOTIDE SEQUENCE</scope>
    <source>
        <strain evidence="10">BPL690</strain>
    </source>
</reference>
<dbReference type="CDD" id="cd00305">
    <property type="entry name" value="Cu-Zn_Superoxide_Dismutase"/>
    <property type="match status" value="1"/>
</dbReference>
<organism evidence="10 11">
    <name type="scientific">Multifurca ochricompacta</name>
    <dbReference type="NCBI Taxonomy" id="376703"/>
    <lineage>
        <taxon>Eukaryota</taxon>
        <taxon>Fungi</taxon>
        <taxon>Dikarya</taxon>
        <taxon>Basidiomycota</taxon>
        <taxon>Agaricomycotina</taxon>
        <taxon>Agaricomycetes</taxon>
        <taxon>Russulales</taxon>
        <taxon>Russulaceae</taxon>
        <taxon>Multifurca</taxon>
    </lineage>
</organism>
<dbReference type="InterPro" id="IPR024134">
    <property type="entry name" value="SOD_Cu/Zn_/chaperone"/>
</dbReference>